<feature type="region of interest" description="Disordered" evidence="1">
    <location>
        <begin position="424"/>
        <end position="454"/>
    </location>
</feature>
<feature type="compositionally biased region" description="Acidic residues" evidence="1">
    <location>
        <begin position="425"/>
        <end position="454"/>
    </location>
</feature>
<dbReference type="EMBL" id="VNKQ01000004">
    <property type="protein sequence ID" value="KAG0651365.1"/>
    <property type="molecule type" value="Genomic_DNA"/>
</dbReference>
<feature type="domain" description="F-box" evidence="2">
    <location>
        <begin position="4"/>
        <end position="51"/>
    </location>
</feature>
<dbReference type="InterPro" id="IPR001810">
    <property type="entry name" value="F-box_dom"/>
</dbReference>
<protein>
    <recommendedName>
        <fullName evidence="2">F-box domain-containing protein</fullName>
    </recommendedName>
</protein>
<evidence type="ECO:0000313" key="3">
    <source>
        <dbReference type="EMBL" id="KAG0651365.1"/>
    </source>
</evidence>
<name>A0A9P6VNN8_9HELO</name>
<dbReference type="SMART" id="SM00256">
    <property type="entry name" value="FBOX"/>
    <property type="match status" value="1"/>
</dbReference>
<sequence>MAQSNGLLSLPDELLNTIFKDVRPWDLASLAWCCRRFRLLLRENRSLFKDVYLRLLTRRLPFVTDSVVTWMQTALPSSRGLSKNIVILSELFAGRFERDNKEAFFQHSTIFGRARRDRLPLASSGPVDFLSPEERQMSAKLHTLYGVPVEFPRRSLANAVYPYACSVVYDLRNYTAGNLWGPYKDDGLCTVDWERLEAVMIVLGHNLKNFTENTRGLFGPVWNIPWLGASPDSFSPMAPFNVSGTWMRVRSLLHQTLISPLINPRMIDFTELFAYNFNSQSLSPSDPRPPLETTEAIRLITMELQVVRVSDPSENEGLSPIVYFEGVSRSMHTQWDPNANSKIKGTVRLTREGEVRWTSISVYQEIYADVISREERWASEGIQIGGAKSSRGVLGHWFDKDLDQHGPAGPTAFWKVSNDIRTSADSDDEFGESLDADDEVDAEDENGDESEDEEIEVQIEGIDDVNELTADQIAFVLQAIAGGHVSS</sequence>
<keyword evidence="4" id="KW-1185">Reference proteome</keyword>
<proteinExistence type="predicted"/>
<dbReference type="SUPFAM" id="SSF81383">
    <property type="entry name" value="F-box domain"/>
    <property type="match status" value="1"/>
</dbReference>
<evidence type="ECO:0000259" key="2">
    <source>
        <dbReference type="PROSITE" id="PS50181"/>
    </source>
</evidence>
<dbReference type="Pfam" id="PF12937">
    <property type="entry name" value="F-box-like"/>
    <property type="match status" value="1"/>
</dbReference>
<evidence type="ECO:0000256" key="1">
    <source>
        <dbReference type="SAM" id="MobiDB-lite"/>
    </source>
</evidence>
<reference evidence="3" key="1">
    <citation type="submission" date="2019-07" db="EMBL/GenBank/DDBJ databases">
        <title>Hyphodiscus hymeniophilus genome sequencing and assembly.</title>
        <authorList>
            <person name="Kramer G."/>
            <person name="Nodwell J."/>
        </authorList>
    </citation>
    <scope>NUCLEOTIDE SEQUENCE</scope>
    <source>
        <strain evidence="3">ATCC 34498</strain>
    </source>
</reference>
<comment type="caution">
    <text evidence="3">The sequence shown here is derived from an EMBL/GenBank/DDBJ whole genome shotgun (WGS) entry which is preliminary data.</text>
</comment>
<accession>A0A9P6VNN8</accession>
<organism evidence="3 4">
    <name type="scientific">Hyphodiscus hymeniophilus</name>
    <dbReference type="NCBI Taxonomy" id="353542"/>
    <lineage>
        <taxon>Eukaryota</taxon>
        <taxon>Fungi</taxon>
        <taxon>Dikarya</taxon>
        <taxon>Ascomycota</taxon>
        <taxon>Pezizomycotina</taxon>
        <taxon>Leotiomycetes</taxon>
        <taxon>Helotiales</taxon>
        <taxon>Hyphodiscaceae</taxon>
        <taxon>Hyphodiscus</taxon>
    </lineage>
</organism>
<dbReference type="AlphaFoldDB" id="A0A9P6VNN8"/>
<gene>
    <name evidence="3" type="ORF">D0Z07_1591</name>
</gene>
<dbReference type="InterPro" id="IPR036047">
    <property type="entry name" value="F-box-like_dom_sf"/>
</dbReference>
<evidence type="ECO:0000313" key="4">
    <source>
        <dbReference type="Proteomes" id="UP000785200"/>
    </source>
</evidence>
<dbReference type="OrthoDB" id="3226064at2759"/>
<dbReference type="Proteomes" id="UP000785200">
    <property type="component" value="Unassembled WGS sequence"/>
</dbReference>
<dbReference type="Gene3D" id="1.20.1280.50">
    <property type="match status" value="1"/>
</dbReference>
<dbReference type="PROSITE" id="PS50181">
    <property type="entry name" value="FBOX"/>
    <property type="match status" value="1"/>
</dbReference>